<evidence type="ECO:0000313" key="3">
    <source>
        <dbReference type="EMBL" id="MEK0185609.1"/>
    </source>
</evidence>
<evidence type="ECO:0000313" key="4">
    <source>
        <dbReference type="Proteomes" id="UP001384579"/>
    </source>
</evidence>
<reference evidence="3 4" key="1">
    <citation type="journal article" date="2020" name="Harmful Algae">
        <title>Molecular and morphological characterization of a novel dihydroanatoxin-a producing Microcoleus species (cyanobacteria) from the Russian River, California, USA.</title>
        <authorList>
            <person name="Conklin K.Y."/>
            <person name="Stancheva R."/>
            <person name="Otten T.G."/>
            <person name="Fadness R."/>
            <person name="Boyer G.L."/>
            <person name="Read B."/>
            <person name="Zhang X."/>
            <person name="Sheath R.G."/>
        </authorList>
    </citation>
    <scope>NUCLEOTIDE SEQUENCE [LARGE SCALE GENOMIC DNA]</scope>
    <source>
        <strain evidence="3 4">PTRS2</strain>
    </source>
</reference>
<organism evidence="3 4">
    <name type="scientific">Microcoleus anatoxicus PTRS2</name>
    <dbReference type="NCBI Taxonomy" id="2705321"/>
    <lineage>
        <taxon>Bacteria</taxon>
        <taxon>Bacillati</taxon>
        <taxon>Cyanobacteriota</taxon>
        <taxon>Cyanophyceae</taxon>
        <taxon>Oscillatoriophycideae</taxon>
        <taxon>Oscillatoriales</taxon>
        <taxon>Microcoleaceae</taxon>
        <taxon>Microcoleus</taxon>
        <taxon>Microcoleus anatoxicus</taxon>
    </lineage>
</organism>
<name>A0ABU8YMK7_9CYAN</name>
<gene>
    <name evidence="3" type="primary">treY</name>
    <name evidence="3" type="ORF">WMG39_12245</name>
</gene>
<dbReference type="SMART" id="SM00642">
    <property type="entry name" value="Aamy"/>
    <property type="match status" value="1"/>
</dbReference>
<keyword evidence="4" id="KW-1185">Reference proteome</keyword>
<dbReference type="Proteomes" id="UP001384579">
    <property type="component" value="Unassembled WGS sequence"/>
</dbReference>
<proteinExistence type="predicted"/>
<comment type="caution">
    <text evidence="3">The sequence shown here is derived from an EMBL/GenBank/DDBJ whole genome shotgun (WGS) entry which is preliminary data.</text>
</comment>
<dbReference type="PANTHER" id="PTHR10357">
    <property type="entry name" value="ALPHA-AMYLASE FAMILY MEMBER"/>
    <property type="match status" value="1"/>
</dbReference>
<feature type="coiled-coil region" evidence="1">
    <location>
        <begin position="780"/>
        <end position="807"/>
    </location>
</feature>
<dbReference type="InterPro" id="IPR006047">
    <property type="entry name" value="GH13_cat_dom"/>
</dbReference>
<dbReference type="NCBIfam" id="TIGR02401">
    <property type="entry name" value="trehalose_TreY"/>
    <property type="match status" value="1"/>
</dbReference>
<dbReference type="EMBL" id="JBBLXS010000134">
    <property type="protein sequence ID" value="MEK0185609.1"/>
    <property type="molecule type" value="Genomic_DNA"/>
</dbReference>
<feature type="domain" description="Glycosyl hydrolase family 13 catalytic" evidence="2">
    <location>
        <begin position="4"/>
        <end position="793"/>
    </location>
</feature>
<dbReference type="Gene3D" id="3.20.20.80">
    <property type="entry name" value="Glycosidases"/>
    <property type="match status" value="4"/>
</dbReference>
<evidence type="ECO:0000256" key="1">
    <source>
        <dbReference type="SAM" id="Coils"/>
    </source>
</evidence>
<dbReference type="CDD" id="cd11336">
    <property type="entry name" value="AmyAc_MTSase"/>
    <property type="match status" value="1"/>
</dbReference>
<sequence>MRIPTATYRIQFHAGFNFEAARQIVSYLEELGITDLYASPIFKARKGSSHGYDVVDSNQLNPELGTSEDFEALTDEIHNRKMGWLQDIVPNHMAYDTQNLLLLDVLEHGPDSDYFDYFDIEWDHGYEHLRGRVLAPLLGNFYGECLENGEIKLKYNDQGLSINYYSLKLPVKIQSYGNFISHNLGHLGRELGRRHPDFIKFLGILYLIKNIPSETKGKERYDQIAFVKGLLWELYNQNPIVKEFIDENIKFFNGEKGNPESFNLLDDLLSEQFYRLAFWKVGAEEINYRRFFTVNELISVKVEDIKVFHKNHALIFDLVEEGKFTGLRIDHIDGLYDPTEYLKRLRHRIGDIYITVEKILEHKEDLPSYWPIEGTSGYDFLNYVNGVFCRSDREQQFSDIYYRFTRLSVPYEQLFIDKKRLIIEKNLAGDVDNLAQLLKNISGQSRQGNDFTRPGLEKALSAILAIFPVYRTYINQEGLRESDRTYVKDAIAKAKQQIPLLLKELNFIETILLLEAEETLTTEQKEQRRHFVMKLQQLTGPLMAKGIEDTLLYVYYRLLSLNEVGGNPSQFGVSLTEFHQFNQHQQAVWPHKMNATATHDTKRGEDVRARINVLSEIPDEWEQQVKSWRELNSSKKVNLVNRMVPDTNDEYFFYQTLIGSFPFEEIENTDFIDRMKDYVIKAVREAKVHTAWLRPDNEYETGFMTFVDHVLQPGEQNQFLKKFAPFWKKVADYGILNSLSQTLLKITAPGVPDIYQGTEFWDLSHVDPDNRRPVDFERRIQVLQEIKQQAKSDILQLIEELISTKEDARIKLFLTTRALEARKQYLKVFQSGNYQPLEVVGRFKDNLIAFARSYENTTAIVIAPRFLTGIVKPEEMPLGEKVWKDTKLELSEEMPSVWKDAITNQMVESNGQLAIAEALNYFPAALLIGENSN</sequence>
<dbReference type="GO" id="GO:0047470">
    <property type="term" value="F:(1,4)-alpha-D-glucan 1-alpha-D-glucosylmutase activity"/>
    <property type="evidence" value="ECO:0007669"/>
    <property type="project" value="UniProtKB-EC"/>
</dbReference>
<dbReference type="InterPro" id="IPR017853">
    <property type="entry name" value="GH"/>
</dbReference>
<evidence type="ECO:0000259" key="2">
    <source>
        <dbReference type="SMART" id="SM00642"/>
    </source>
</evidence>
<dbReference type="SUPFAM" id="SSF51445">
    <property type="entry name" value="(Trans)glycosidases"/>
    <property type="match status" value="1"/>
</dbReference>
<accession>A0ABU8YMK7</accession>
<dbReference type="InterPro" id="IPR012767">
    <property type="entry name" value="Trehalose_TreY"/>
</dbReference>
<keyword evidence="1" id="KW-0175">Coiled coil</keyword>
<keyword evidence="3" id="KW-0413">Isomerase</keyword>
<dbReference type="PANTHER" id="PTHR10357:SF216">
    <property type="entry name" value="MALTOOLIGOSYL TREHALOSE SYNTHASE-RELATED"/>
    <property type="match status" value="1"/>
</dbReference>
<dbReference type="Pfam" id="PF00128">
    <property type="entry name" value="Alpha-amylase"/>
    <property type="match status" value="1"/>
</dbReference>
<dbReference type="RefSeq" id="WP_340519577.1">
    <property type="nucleotide sequence ID" value="NZ_JBBLXS010000134.1"/>
</dbReference>
<dbReference type="EC" id="5.4.99.15" evidence="3"/>
<protein>
    <submittedName>
        <fullName evidence="3">Malto-oligosyltrehalose synthase</fullName>
        <ecNumber evidence="3">5.4.99.15</ecNumber>
    </submittedName>
</protein>